<protein>
    <submittedName>
        <fullName evidence="1">Uncharacterized protein</fullName>
    </submittedName>
</protein>
<accession>A0A832LWJ0</accession>
<gene>
    <name evidence="1" type="ORF">ENT73_05190</name>
</gene>
<organism evidence="1">
    <name type="scientific">Caldimicrobium thiodismutans</name>
    <dbReference type="NCBI Taxonomy" id="1653476"/>
    <lineage>
        <taxon>Bacteria</taxon>
        <taxon>Pseudomonadati</taxon>
        <taxon>Thermodesulfobacteriota</taxon>
        <taxon>Thermodesulfobacteria</taxon>
        <taxon>Thermodesulfobacteriales</taxon>
        <taxon>Thermodesulfobacteriaceae</taxon>
        <taxon>Caldimicrobium</taxon>
    </lineage>
</organism>
<proteinExistence type="predicted"/>
<reference evidence="1" key="1">
    <citation type="journal article" date="2020" name="mSystems">
        <title>Genome- and Community-Level Interaction Insights into Carbon Utilization and Element Cycling Functions of Hydrothermarchaeota in Hydrothermal Sediment.</title>
        <authorList>
            <person name="Zhou Z."/>
            <person name="Liu Y."/>
            <person name="Xu W."/>
            <person name="Pan J."/>
            <person name="Luo Z.H."/>
            <person name="Li M."/>
        </authorList>
    </citation>
    <scope>NUCLEOTIDE SEQUENCE [LARGE SCALE GENOMIC DNA]</scope>
    <source>
        <strain evidence="1">SpSt-605</strain>
    </source>
</reference>
<name>A0A832LWJ0_9BACT</name>
<dbReference type="AlphaFoldDB" id="A0A832LWJ0"/>
<comment type="caution">
    <text evidence="1">The sequence shown here is derived from an EMBL/GenBank/DDBJ whole genome shotgun (WGS) entry which is preliminary data.</text>
</comment>
<evidence type="ECO:0000313" key="1">
    <source>
        <dbReference type="EMBL" id="HGV55464.1"/>
    </source>
</evidence>
<dbReference type="EMBL" id="DSZU01000089">
    <property type="protein sequence ID" value="HGV55464.1"/>
    <property type="molecule type" value="Genomic_DNA"/>
</dbReference>
<sequence length="130" mass="14765">MKIDSKVILDLNFITPEAISKQGNKVFEDYLKNALLELERAEIFQQAVREKVKFLAERLDFSLELLERVAKINFNTSTSATIGDFLLGQALEMEKIAESLPEGALKSLFKESALYLGIEAEKIRQGYYQS</sequence>